<sequence>MATLIKAGADVNQTLAEGSTSLHIAAQCGHKDIVDLLIAAHANINQLCSIDGWTPLFNAAFSDVLKLQQPLYQQEQTLVTLLSYVIS</sequence>
<dbReference type="EMBL" id="JNBS01000191">
    <property type="protein sequence ID" value="OQS07664.1"/>
    <property type="molecule type" value="Genomic_DNA"/>
</dbReference>
<dbReference type="AlphaFoldDB" id="A0A1W0ABJ4"/>
<accession>A0A1W0ABJ4</accession>
<feature type="repeat" description="ANK" evidence="3">
    <location>
        <begin position="17"/>
        <end position="49"/>
    </location>
</feature>
<evidence type="ECO:0000256" key="3">
    <source>
        <dbReference type="PROSITE-ProRule" id="PRU00023"/>
    </source>
</evidence>
<dbReference type="SUPFAM" id="SSF48403">
    <property type="entry name" value="Ankyrin repeat"/>
    <property type="match status" value="1"/>
</dbReference>
<dbReference type="STRING" id="74557.A0A1W0ABJ4"/>
<organism evidence="4 5">
    <name type="scientific">Thraustotheca clavata</name>
    <dbReference type="NCBI Taxonomy" id="74557"/>
    <lineage>
        <taxon>Eukaryota</taxon>
        <taxon>Sar</taxon>
        <taxon>Stramenopiles</taxon>
        <taxon>Oomycota</taxon>
        <taxon>Saprolegniomycetes</taxon>
        <taxon>Saprolegniales</taxon>
        <taxon>Achlyaceae</taxon>
        <taxon>Thraustotheca</taxon>
    </lineage>
</organism>
<keyword evidence="2 3" id="KW-0040">ANK repeat</keyword>
<dbReference type="Proteomes" id="UP000243217">
    <property type="component" value="Unassembled WGS sequence"/>
</dbReference>
<dbReference type="PROSITE" id="PS50297">
    <property type="entry name" value="ANK_REP_REGION"/>
    <property type="match status" value="1"/>
</dbReference>
<dbReference type="InterPro" id="IPR002110">
    <property type="entry name" value="Ankyrin_rpt"/>
</dbReference>
<dbReference type="PANTHER" id="PTHR24171">
    <property type="entry name" value="ANKYRIN REPEAT DOMAIN-CONTAINING PROTEIN 39-RELATED"/>
    <property type="match status" value="1"/>
</dbReference>
<evidence type="ECO:0000256" key="1">
    <source>
        <dbReference type="ARBA" id="ARBA00022737"/>
    </source>
</evidence>
<dbReference type="Gene3D" id="1.25.40.20">
    <property type="entry name" value="Ankyrin repeat-containing domain"/>
    <property type="match status" value="1"/>
</dbReference>
<dbReference type="PROSITE" id="PS50088">
    <property type="entry name" value="ANK_REPEAT"/>
    <property type="match status" value="1"/>
</dbReference>
<comment type="caution">
    <text evidence="4">The sequence shown here is derived from an EMBL/GenBank/DDBJ whole genome shotgun (WGS) entry which is preliminary data.</text>
</comment>
<protein>
    <submittedName>
        <fullName evidence="4">Uncharacterized protein</fullName>
    </submittedName>
</protein>
<keyword evidence="5" id="KW-1185">Reference proteome</keyword>
<dbReference type="SMART" id="SM00248">
    <property type="entry name" value="ANK"/>
    <property type="match status" value="1"/>
</dbReference>
<evidence type="ECO:0000313" key="4">
    <source>
        <dbReference type="EMBL" id="OQS07664.1"/>
    </source>
</evidence>
<keyword evidence="1" id="KW-0677">Repeat</keyword>
<dbReference type="InterPro" id="IPR036770">
    <property type="entry name" value="Ankyrin_rpt-contain_sf"/>
</dbReference>
<proteinExistence type="predicted"/>
<reference evidence="4 5" key="1">
    <citation type="journal article" date="2014" name="Genome Biol. Evol.">
        <title>The secreted proteins of Achlya hypogyna and Thraustotheca clavata identify the ancestral oomycete secretome and reveal gene acquisitions by horizontal gene transfer.</title>
        <authorList>
            <person name="Misner I."/>
            <person name="Blouin N."/>
            <person name="Leonard G."/>
            <person name="Richards T.A."/>
            <person name="Lane C.E."/>
        </authorList>
    </citation>
    <scope>NUCLEOTIDE SEQUENCE [LARGE SCALE GENOMIC DNA]</scope>
    <source>
        <strain evidence="4 5">ATCC 34112</strain>
    </source>
</reference>
<dbReference type="Pfam" id="PF12796">
    <property type="entry name" value="Ank_2"/>
    <property type="match status" value="1"/>
</dbReference>
<gene>
    <name evidence="4" type="ORF">THRCLA_00344</name>
</gene>
<dbReference type="OrthoDB" id="188462at2759"/>
<evidence type="ECO:0000313" key="5">
    <source>
        <dbReference type="Proteomes" id="UP000243217"/>
    </source>
</evidence>
<evidence type="ECO:0000256" key="2">
    <source>
        <dbReference type="ARBA" id="ARBA00023043"/>
    </source>
</evidence>
<name>A0A1W0ABJ4_9STRA</name>